<keyword evidence="1" id="KW-1133">Transmembrane helix</keyword>
<dbReference type="EMBL" id="JASPKZ010007283">
    <property type="protein sequence ID" value="KAJ9585334.1"/>
    <property type="molecule type" value="Genomic_DNA"/>
</dbReference>
<dbReference type="GO" id="GO:0005634">
    <property type="term" value="C:nucleus"/>
    <property type="evidence" value="ECO:0007669"/>
    <property type="project" value="TreeGrafter"/>
</dbReference>
<comment type="caution">
    <text evidence="2">The sequence shown here is derived from an EMBL/GenBank/DDBJ whole genome shotgun (WGS) entry which is preliminary data.</text>
</comment>
<feature type="non-terminal residue" evidence="2">
    <location>
        <position position="126"/>
    </location>
</feature>
<evidence type="ECO:0000313" key="3">
    <source>
        <dbReference type="Proteomes" id="UP001233999"/>
    </source>
</evidence>
<dbReference type="PANTHER" id="PTHR15976">
    <property type="entry name" value="CONSTITUTIVE COACTIVATOR OF PEROXISOME PROLIFERATOR-ACTIVATED RECEPTOR GAMMA"/>
    <property type="match status" value="1"/>
</dbReference>
<reference evidence="2" key="2">
    <citation type="submission" date="2023-05" db="EMBL/GenBank/DDBJ databases">
        <authorList>
            <person name="Fouks B."/>
        </authorList>
    </citation>
    <scope>NUCLEOTIDE SEQUENCE</scope>
    <source>
        <strain evidence="2">Stay&amp;Tobe</strain>
        <tissue evidence="2">Testes</tissue>
    </source>
</reference>
<dbReference type="InterPro" id="IPR026784">
    <property type="entry name" value="Coact_PPARg"/>
</dbReference>
<keyword evidence="1" id="KW-0812">Transmembrane</keyword>
<accession>A0AAD7ZR50</accession>
<keyword evidence="1" id="KW-0472">Membrane</keyword>
<sequence length="126" mass="14740">MGIRGLQTYIEQGLPNAYCYEVNLKELADIYRRDTGRRPVMVVDGPIYLREMAGDMEDQYWILGGQLKEFVETSKHFVACFKTSFLLTRLMPFLIQLLLYNLFIRFSALGLSLFDNRWFIAGFHGR</sequence>
<proteinExistence type="predicted"/>
<dbReference type="Proteomes" id="UP001233999">
    <property type="component" value="Unassembled WGS sequence"/>
</dbReference>
<keyword evidence="3" id="KW-1185">Reference proteome</keyword>
<evidence type="ECO:0000313" key="2">
    <source>
        <dbReference type="EMBL" id="KAJ9585334.1"/>
    </source>
</evidence>
<name>A0AAD7ZR50_DIPPU</name>
<evidence type="ECO:0000256" key="1">
    <source>
        <dbReference type="SAM" id="Phobius"/>
    </source>
</evidence>
<gene>
    <name evidence="2" type="ORF">L9F63_002870</name>
</gene>
<organism evidence="2 3">
    <name type="scientific">Diploptera punctata</name>
    <name type="common">Pacific beetle cockroach</name>
    <dbReference type="NCBI Taxonomy" id="6984"/>
    <lineage>
        <taxon>Eukaryota</taxon>
        <taxon>Metazoa</taxon>
        <taxon>Ecdysozoa</taxon>
        <taxon>Arthropoda</taxon>
        <taxon>Hexapoda</taxon>
        <taxon>Insecta</taxon>
        <taxon>Pterygota</taxon>
        <taxon>Neoptera</taxon>
        <taxon>Polyneoptera</taxon>
        <taxon>Dictyoptera</taxon>
        <taxon>Blattodea</taxon>
        <taxon>Blaberoidea</taxon>
        <taxon>Blaberidae</taxon>
        <taxon>Diplopterinae</taxon>
        <taxon>Diploptera</taxon>
    </lineage>
</organism>
<dbReference type="AlphaFoldDB" id="A0AAD7ZR50"/>
<feature type="transmembrane region" description="Helical" evidence="1">
    <location>
        <begin position="93"/>
        <end position="114"/>
    </location>
</feature>
<dbReference type="PANTHER" id="PTHR15976:SF17">
    <property type="entry name" value="CONSTITUTIVE COACTIVATOR OF PEROXISOME PROLIFERATOR-ACTIVATED RECEPTOR GAMMA"/>
    <property type="match status" value="1"/>
</dbReference>
<protein>
    <submittedName>
        <fullName evidence="2">Uncharacterized protein</fullName>
    </submittedName>
</protein>
<reference evidence="2" key="1">
    <citation type="journal article" date="2023" name="IScience">
        <title>Live-bearing cockroach genome reveals convergent evolutionary mechanisms linked to viviparity in insects and beyond.</title>
        <authorList>
            <person name="Fouks B."/>
            <person name="Harrison M.C."/>
            <person name="Mikhailova A.A."/>
            <person name="Marchal E."/>
            <person name="English S."/>
            <person name="Carruthers M."/>
            <person name="Jennings E.C."/>
            <person name="Chiamaka E.L."/>
            <person name="Frigard R.A."/>
            <person name="Pippel M."/>
            <person name="Attardo G.M."/>
            <person name="Benoit J.B."/>
            <person name="Bornberg-Bauer E."/>
            <person name="Tobe S.S."/>
        </authorList>
    </citation>
    <scope>NUCLEOTIDE SEQUENCE</scope>
    <source>
        <strain evidence="2">Stay&amp;Tobe</strain>
    </source>
</reference>